<keyword evidence="3" id="KW-1185">Reference proteome</keyword>
<organism evidence="2 3">
    <name type="scientific">Rhodoplanes roseus</name>
    <dbReference type="NCBI Taxonomy" id="29409"/>
    <lineage>
        <taxon>Bacteria</taxon>
        <taxon>Pseudomonadati</taxon>
        <taxon>Pseudomonadota</taxon>
        <taxon>Alphaproteobacteria</taxon>
        <taxon>Hyphomicrobiales</taxon>
        <taxon>Nitrobacteraceae</taxon>
        <taxon>Rhodoplanes</taxon>
    </lineage>
</organism>
<proteinExistence type="predicted"/>
<keyword evidence="1" id="KW-1133">Transmembrane helix</keyword>
<dbReference type="AlphaFoldDB" id="A0A327L0N8"/>
<protein>
    <submittedName>
        <fullName evidence="2">Uncharacterized protein</fullName>
    </submittedName>
</protein>
<keyword evidence="1" id="KW-0812">Transmembrane</keyword>
<gene>
    <name evidence="2" type="ORF">CH341_11590</name>
</gene>
<dbReference type="Proteomes" id="UP000249130">
    <property type="component" value="Unassembled WGS sequence"/>
</dbReference>
<evidence type="ECO:0000313" key="2">
    <source>
        <dbReference type="EMBL" id="RAI43957.1"/>
    </source>
</evidence>
<sequence length="140" mass="15822">MDWDWTFRLLAAVTTINTALIGIASYFAPRLAARFKAAGDLAATSSLADKTARRCDEIVTEHGRFREETRLELDRVRLRTEETARAVGALKDDVRDGFAELKDDVRDGLAEVKQRLDLFLQHQVAPSPAPRRRRARRTDG</sequence>
<dbReference type="RefSeq" id="WP_111419199.1">
    <property type="nucleotide sequence ID" value="NZ_NPEX01000063.1"/>
</dbReference>
<comment type="caution">
    <text evidence="2">The sequence shown here is derived from an EMBL/GenBank/DDBJ whole genome shotgun (WGS) entry which is preliminary data.</text>
</comment>
<keyword evidence="1" id="KW-0472">Membrane</keyword>
<dbReference type="EMBL" id="NPEX01000063">
    <property type="protein sequence ID" value="RAI43957.1"/>
    <property type="molecule type" value="Genomic_DNA"/>
</dbReference>
<evidence type="ECO:0000256" key="1">
    <source>
        <dbReference type="SAM" id="Phobius"/>
    </source>
</evidence>
<feature type="transmembrane region" description="Helical" evidence="1">
    <location>
        <begin position="6"/>
        <end position="28"/>
    </location>
</feature>
<reference evidence="2 3" key="1">
    <citation type="submission" date="2017-07" db="EMBL/GenBank/DDBJ databases">
        <title>Draft Genome Sequences of Select Purple Nonsulfur Bacteria.</title>
        <authorList>
            <person name="Lasarre B."/>
            <person name="Mckinlay J.B."/>
        </authorList>
    </citation>
    <scope>NUCLEOTIDE SEQUENCE [LARGE SCALE GENOMIC DNA]</scope>
    <source>
        <strain evidence="2 3">DSM 5909</strain>
    </source>
</reference>
<accession>A0A327L0N8</accession>
<evidence type="ECO:0000313" key="3">
    <source>
        <dbReference type="Proteomes" id="UP000249130"/>
    </source>
</evidence>
<name>A0A327L0N8_9BRAD</name>